<dbReference type="RefSeq" id="WP_051769186.1">
    <property type="nucleotide sequence ID" value="NZ_CAWLUD010000006.1"/>
</dbReference>
<keyword evidence="5" id="KW-0670">Pyruvate</keyword>
<dbReference type="NCBIfam" id="TIGR02320">
    <property type="entry name" value="PEP_mutase"/>
    <property type="match status" value="1"/>
</dbReference>
<dbReference type="Gene3D" id="3.20.20.60">
    <property type="entry name" value="Phosphoenolpyruvate-binding domains"/>
    <property type="match status" value="1"/>
</dbReference>
<dbReference type="InterPro" id="IPR040442">
    <property type="entry name" value="Pyrv_kinase-like_dom_sf"/>
</dbReference>
<dbReference type="Proteomes" id="UP000028002">
    <property type="component" value="Unassembled WGS sequence"/>
</dbReference>
<name>A0A081S108_PHOTE</name>
<evidence type="ECO:0000313" key="5">
    <source>
        <dbReference type="EMBL" id="KER04611.1"/>
    </source>
</evidence>
<dbReference type="GO" id="GO:0046872">
    <property type="term" value="F:metal ion binding"/>
    <property type="evidence" value="ECO:0007669"/>
    <property type="project" value="UniProtKB-KW"/>
</dbReference>
<evidence type="ECO:0000256" key="1">
    <source>
        <dbReference type="ARBA" id="ARBA00022723"/>
    </source>
</evidence>
<dbReference type="EMBL" id="JGVH01000006">
    <property type="protein sequence ID" value="KER04611.1"/>
    <property type="molecule type" value="Genomic_DNA"/>
</dbReference>
<sequence>MSINKHNGARIFKEILNNHKVDLILEAHNGLSARVVEEANFVAIWASSLSISSALGLRDCNEASWSQIIGIAENMYDSVSIPILFDGDSGYGNYNNVRHIVKRLSHYGIAGISLEDKLFPKMNSFISGEHTLTPIPEFIGKIKAAHDVKKDEDFVVIARTEALIAGLDIDIALERAEAYCQAGADAIFIHSKKSDGKDILEFAKRWNHRCPLVVAPTTYTSLPLSVLEDVGISIYICANHLMRAALAHMRNVACQIKIDNSINEINYVISPLSDVFKLLNYDELKIAESKYLS</sequence>
<organism evidence="5 6">
    <name type="scientific">Photorhabdus temperata subsp. temperata Meg1</name>
    <dbReference type="NCBI Taxonomy" id="1393735"/>
    <lineage>
        <taxon>Bacteria</taxon>
        <taxon>Pseudomonadati</taxon>
        <taxon>Pseudomonadota</taxon>
        <taxon>Gammaproteobacteria</taxon>
        <taxon>Enterobacterales</taxon>
        <taxon>Morganellaceae</taxon>
        <taxon>Photorhabdus</taxon>
    </lineage>
</organism>
<evidence type="ECO:0000313" key="6">
    <source>
        <dbReference type="Proteomes" id="UP000028002"/>
    </source>
</evidence>
<dbReference type="PANTHER" id="PTHR42905">
    <property type="entry name" value="PHOSPHOENOLPYRUVATE CARBOXYLASE"/>
    <property type="match status" value="1"/>
</dbReference>
<evidence type="ECO:0000256" key="4">
    <source>
        <dbReference type="ARBA" id="ARBA00038455"/>
    </source>
</evidence>
<dbReference type="CDD" id="cd00377">
    <property type="entry name" value="ICL_PEPM"/>
    <property type="match status" value="1"/>
</dbReference>
<dbReference type="EC" id="5.4.2.9" evidence="3"/>
<keyword evidence="2 5" id="KW-0413">Isomerase</keyword>
<dbReference type="PATRIC" id="fig|1393735.3.peg.747"/>
<accession>A0A081S108</accession>
<dbReference type="InterPro" id="IPR012698">
    <property type="entry name" value="PEnolPyrv_PMutase_core"/>
</dbReference>
<evidence type="ECO:0000256" key="3">
    <source>
        <dbReference type="ARBA" id="ARBA00024063"/>
    </source>
</evidence>
<comment type="caution">
    <text evidence="5">The sequence shown here is derived from an EMBL/GenBank/DDBJ whole genome shotgun (WGS) entry which is preliminary data.</text>
</comment>
<dbReference type="InterPro" id="IPR015813">
    <property type="entry name" value="Pyrv/PenolPyrv_kinase-like_dom"/>
</dbReference>
<dbReference type="PANTHER" id="PTHR42905:SF7">
    <property type="entry name" value="PHOSPHOENOLPYRUVATE PHOSPHOMUTASE"/>
    <property type="match status" value="1"/>
</dbReference>
<protein>
    <recommendedName>
        <fullName evidence="3">phosphoenolpyruvate mutase</fullName>
        <ecNumber evidence="3">5.4.2.9</ecNumber>
    </recommendedName>
</protein>
<reference evidence="5 6" key="1">
    <citation type="submission" date="2014-03" db="EMBL/GenBank/DDBJ databases">
        <title>Draft Genome of Photorhabdus temperata Meg1.</title>
        <authorList>
            <person name="Hurst S.G.IV."/>
            <person name="Morris K."/>
            <person name="Thomas K."/>
            <person name="Tisa L.S."/>
        </authorList>
    </citation>
    <scope>NUCLEOTIDE SEQUENCE [LARGE SCALE GENOMIC DNA]</scope>
    <source>
        <strain evidence="5 6">Meg1</strain>
    </source>
</reference>
<keyword evidence="1" id="KW-0479">Metal-binding</keyword>
<evidence type="ECO:0000256" key="2">
    <source>
        <dbReference type="ARBA" id="ARBA00023235"/>
    </source>
</evidence>
<gene>
    <name evidence="5" type="ORF">MEG1DRAFT_00735</name>
</gene>
<dbReference type="InterPro" id="IPR039556">
    <property type="entry name" value="ICL/PEPM"/>
</dbReference>
<comment type="similarity">
    <text evidence="4">Belongs to the isocitrate lyase/PEP mutase superfamily. PEP mutase family.</text>
</comment>
<dbReference type="Pfam" id="PF13714">
    <property type="entry name" value="PEP_mutase"/>
    <property type="match status" value="1"/>
</dbReference>
<dbReference type="GO" id="GO:0050188">
    <property type="term" value="F:phosphoenolpyruvate mutase activity"/>
    <property type="evidence" value="ECO:0007669"/>
    <property type="project" value="UniProtKB-EC"/>
</dbReference>
<dbReference type="AlphaFoldDB" id="A0A081S108"/>
<dbReference type="SUPFAM" id="SSF51621">
    <property type="entry name" value="Phosphoenolpyruvate/pyruvate domain"/>
    <property type="match status" value="1"/>
</dbReference>
<proteinExistence type="inferred from homology"/>